<dbReference type="Proteomes" id="UP000546213">
    <property type="component" value="Unassembled WGS sequence"/>
</dbReference>
<accession>A0A8H5UM35</accession>
<evidence type="ECO:0000313" key="3">
    <source>
        <dbReference type="Proteomes" id="UP000546213"/>
    </source>
</evidence>
<evidence type="ECO:0000256" key="1">
    <source>
        <dbReference type="SAM" id="MobiDB-lite"/>
    </source>
</evidence>
<dbReference type="AlphaFoldDB" id="A0A8H5UM35"/>
<keyword evidence="3" id="KW-1185">Reference proteome</keyword>
<feature type="region of interest" description="Disordered" evidence="1">
    <location>
        <begin position="137"/>
        <end position="213"/>
    </location>
</feature>
<dbReference type="EMBL" id="JAAOAS010000131">
    <property type="protein sequence ID" value="KAF5591290.1"/>
    <property type="molecule type" value="Genomic_DNA"/>
</dbReference>
<proteinExistence type="predicted"/>
<feature type="region of interest" description="Disordered" evidence="1">
    <location>
        <begin position="231"/>
        <end position="252"/>
    </location>
</feature>
<organism evidence="2 3">
    <name type="scientific">Fusarium pseudocircinatum</name>
    <dbReference type="NCBI Taxonomy" id="56676"/>
    <lineage>
        <taxon>Eukaryota</taxon>
        <taxon>Fungi</taxon>
        <taxon>Dikarya</taxon>
        <taxon>Ascomycota</taxon>
        <taxon>Pezizomycotina</taxon>
        <taxon>Sordariomycetes</taxon>
        <taxon>Hypocreomycetidae</taxon>
        <taxon>Hypocreales</taxon>
        <taxon>Nectriaceae</taxon>
        <taxon>Fusarium</taxon>
        <taxon>Fusarium fujikuroi species complex</taxon>
    </lineage>
</organism>
<name>A0A8H5UM35_9HYPO</name>
<protein>
    <submittedName>
        <fullName evidence="2">Uncharacterized protein</fullName>
    </submittedName>
</protein>
<dbReference type="OrthoDB" id="5084694at2759"/>
<feature type="compositionally biased region" description="Polar residues" evidence="1">
    <location>
        <begin position="243"/>
        <end position="252"/>
    </location>
</feature>
<comment type="caution">
    <text evidence="2">The sequence shown here is derived from an EMBL/GenBank/DDBJ whole genome shotgun (WGS) entry which is preliminary data.</text>
</comment>
<reference evidence="2 3" key="1">
    <citation type="submission" date="2020-05" db="EMBL/GenBank/DDBJ databases">
        <title>Identification and distribution of gene clusters putatively required for synthesis of sphingolipid metabolism inhibitors in phylogenetically diverse species of the filamentous fungus Fusarium.</title>
        <authorList>
            <person name="Kim H.-S."/>
            <person name="Busman M."/>
            <person name="Brown D.W."/>
            <person name="Divon H."/>
            <person name="Uhlig S."/>
            <person name="Proctor R.H."/>
        </authorList>
    </citation>
    <scope>NUCLEOTIDE SEQUENCE [LARGE SCALE GENOMIC DNA]</scope>
    <source>
        <strain evidence="2 3">NRRL 36939</strain>
    </source>
</reference>
<sequence length="252" mass="28408">MSMMIGWCLHRYETDESVPFRKHWNAADEERAARLQAWGVPMFALLVLLGLPLGDSQHVNVKAFHQWVNDEKRILGMVHGLGEVKGFGCEQQWGPSQAEAFDSVGSNTGVLYSSTEAPYRLQENVLGPLGVPYVSGGIKDFEPAHQGSPPQEERSRRKRPREAEEDTWEDIQGLGVFDNFGHRERRKRIRGEGSSSTDKSSKEMKEMHAIDKKIREILKDPKLHAIKEAYEMLEDSDSDPEASVTSESSLEA</sequence>
<feature type="compositionally biased region" description="Basic and acidic residues" evidence="1">
    <location>
        <begin position="199"/>
        <end position="213"/>
    </location>
</feature>
<evidence type="ECO:0000313" key="2">
    <source>
        <dbReference type="EMBL" id="KAF5591290.1"/>
    </source>
</evidence>
<feature type="compositionally biased region" description="Acidic residues" evidence="1">
    <location>
        <begin position="231"/>
        <end position="240"/>
    </location>
</feature>
<gene>
    <name evidence="2" type="ORF">FPCIR_6172</name>
</gene>